<name>A0A6J7SGW5_9ZZZZ</name>
<feature type="transmembrane region" description="Helical" evidence="1">
    <location>
        <begin position="24"/>
        <end position="43"/>
    </location>
</feature>
<sequence length="175" mass="19374">MPQLSLRTLAIGARQLVVHDAFEIIWWLAGSYFSWLTPITIVMSSSLAGAEMMTFFAPDAMCFPASAALVKIPVDSITTSVFSAPHGRFAGSRSEKTFIVFPSTVIESSVKVTSRPRRPKIESYLRRCANVLLGVRSLIPTILIAGLVRLARKKFRPIRPKPLIPTLIMRYILAA</sequence>
<feature type="transmembrane region" description="Helical" evidence="1">
    <location>
        <begin position="131"/>
        <end position="151"/>
    </location>
</feature>
<reference evidence="2" key="1">
    <citation type="submission" date="2020-05" db="EMBL/GenBank/DDBJ databases">
        <authorList>
            <person name="Chiriac C."/>
            <person name="Salcher M."/>
            <person name="Ghai R."/>
            <person name="Kavagutti S V."/>
        </authorList>
    </citation>
    <scope>NUCLEOTIDE SEQUENCE</scope>
</reference>
<keyword evidence="1" id="KW-0812">Transmembrane</keyword>
<evidence type="ECO:0000256" key="1">
    <source>
        <dbReference type="SAM" id="Phobius"/>
    </source>
</evidence>
<evidence type="ECO:0000313" key="2">
    <source>
        <dbReference type="EMBL" id="CAB5040495.1"/>
    </source>
</evidence>
<proteinExistence type="predicted"/>
<organism evidence="2">
    <name type="scientific">freshwater metagenome</name>
    <dbReference type="NCBI Taxonomy" id="449393"/>
    <lineage>
        <taxon>unclassified sequences</taxon>
        <taxon>metagenomes</taxon>
        <taxon>ecological metagenomes</taxon>
    </lineage>
</organism>
<gene>
    <name evidence="2" type="ORF">UFOPK4248_00292</name>
</gene>
<accession>A0A6J7SGW5</accession>
<protein>
    <submittedName>
        <fullName evidence="2">Unannotated protein</fullName>
    </submittedName>
</protein>
<keyword evidence="1" id="KW-1133">Transmembrane helix</keyword>
<dbReference type="EMBL" id="CAFBQB010000024">
    <property type="protein sequence ID" value="CAB5040495.1"/>
    <property type="molecule type" value="Genomic_DNA"/>
</dbReference>
<keyword evidence="1" id="KW-0472">Membrane</keyword>
<dbReference type="AlphaFoldDB" id="A0A6J7SGW5"/>